<accession>A0AAD7J3Z7</accession>
<keyword evidence="1" id="KW-0472">Membrane</keyword>
<evidence type="ECO:0000313" key="2">
    <source>
        <dbReference type="EMBL" id="KAJ7756638.1"/>
    </source>
</evidence>
<name>A0AAD7J3Z7_9AGAR</name>
<comment type="caution">
    <text evidence="2">The sequence shown here is derived from an EMBL/GenBank/DDBJ whole genome shotgun (WGS) entry which is preliminary data.</text>
</comment>
<evidence type="ECO:0000313" key="3">
    <source>
        <dbReference type="Proteomes" id="UP001215598"/>
    </source>
</evidence>
<keyword evidence="1" id="KW-0812">Transmembrane</keyword>
<feature type="transmembrane region" description="Helical" evidence="1">
    <location>
        <begin position="6"/>
        <end position="30"/>
    </location>
</feature>
<reference evidence="2" key="1">
    <citation type="submission" date="2023-03" db="EMBL/GenBank/DDBJ databases">
        <title>Massive genome expansion in bonnet fungi (Mycena s.s.) driven by repeated elements and novel gene families across ecological guilds.</title>
        <authorList>
            <consortium name="Lawrence Berkeley National Laboratory"/>
            <person name="Harder C.B."/>
            <person name="Miyauchi S."/>
            <person name="Viragh M."/>
            <person name="Kuo A."/>
            <person name="Thoen E."/>
            <person name="Andreopoulos B."/>
            <person name="Lu D."/>
            <person name="Skrede I."/>
            <person name="Drula E."/>
            <person name="Henrissat B."/>
            <person name="Morin E."/>
            <person name="Kohler A."/>
            <person name="Barry K."/>
            <person name="LaButti K."/>
            <person name="Morin E."/>
            <person name="Salamov A."/>
            <person name="Lipzen A."/>
            <person name="Mereny Z."/>
            <person name="Hegedus B."/>
            <person name="Baldrian P."/>
            <person name="Stursova M."/>
            <person name="Weitz H."/>
            <person name="Taylor A."/>
            <person name="Grigoriev I.V."/>
            <person name="Nagy L.G."/>
            <person name="Martin F."/>
            <person name="Kauserud H."/>
        </authorList>
    </citation>
    <scope>NUCLEOTIDE SEQUENCE</scope>
    <source>
        <strain evidence="2">CBHHK182m</strain>
    </source>
</reference>
<dbReference type="EMBL" id="JARKIB010000046">
    <property type="protein sequence ID" value="KAJ7756638.1"/>
    <property type="molecule type" value="Genomic_DNA"/>
</dbReference>
<organism evidence="2 3">
    <name type="scientific">Mycena metata</name>
    <dbReference type="NCBI Taxonomy" id="1033252"/>
    <lineage>
        <taxon>Eukaryota</taxon>
        <taxon>Fungi</taxon>
        <taxon>Dikarya</taxon>
        <taxon>Basidiomycota</taxon>
        <taxon>Agaricomycotina</taxon>
        <taxon>Agaricomycetes</taxon>
        <taxon>Agaricomycetidae</taxon>
        <taxon>Agaricales</taxon>
        <taxon>Marasmiineae</taxon>
        <taxon>Mycenaceae</taxon>
        <taxon>Mycena</taxon>
    </lineage>
</organism>
<dbReference type="AlphaFoldDB" id="A0AAD7J3Z7"/>
<dbReference type="Proteomes" id="UP001215598">
    <property type="component" value="Unassembled WGS sequence"/>
</dbReference>
<gene>
    <name evidence="2" type="ORF">B0H16DRAFT_1721699</name>
</gene>
<keyword evidence="3" id="KW-1185">Reference proteome</keyword>
<keyword evidence="1" id="KW-1133">Transmembrane helix</keyword>
<sequence length="105" mass="11421">MLASIYASISLLVVRPSLILLSLLIVPVAARRLTGNDTSHIYFTPLPADSSPEHGLTTSHTTTFPAVLPYDHHTPGVVVFGSRSPQTRRERDWVITDSPGRGLTC</sequence>
<proteinExistence type="predicted"/>
<protein>
    <submittedName>
        <fullName evidence="2">Uncharacterized protein</fullName>
    </submittedName>
</protein>
<evidence type="ECO:0000256" key="1">
    <source>
        <dbReference type="SAM" id="Phobius"/>
    </source>
</evidence>